<keyword evidence="7" id="KW-0963">Cytoplasm</keyword>
<dbReference type="PANTHER" id="PTHR24421">
    <property type="entry name" value="NITRATE/NITRITE SENSOR PROTEIN NARX-RELATED"/>
    <property type="match status" value="1"/>
</dbReference>
<evidence type="ECO:0000256" key="12">
    <source>
        <dbReference type="ARBA" id="ARBA00023012"/>
    </source>
</evidence>
<evidence type="ECO:0000313" key="18">
    <source>
        <dbReference type="EMBL" id="MBA8926057.1"/>
    </source>
</evidence>
<feature type="domain" description="Histidine kinase" evidence="17">
    <location>
        <begin position="165"/>
        <end position="349"/>
    </location>
</feature>
<dbReference type="GO" id="GO:0016301">
    <property type="term" value="F:kinase activity"/>
    <property type="evidence" value="ECO:0007669"/>
    <property type="project" value="UniProtKB-KW"/>
</dbReference>
<evidence type="ECO:0000256" key="4">
    <source>
        <dbReference type="ARBA" id="ARBA00012438"/>
    </source>
</evidence>
<keyword evidence="16" id="KW-0472">Membrane</keyword>
<gene>
    <name evidence="18" type="ORF">BC739_003256</name>
</gene>
<keyword evidence="8" id="KW-0808">Transferase</keyword>
<reference evidence="18 19" key="1">
    <citation type="submission" date="2020-08" db="EMBL/GenBank/DDBJ databases">
        <title>Genomic Encyclopedia of Archaeal and Bacterial Type Strains, Phase II (KMG-II): from individual species to whole genera.</title>
        <authorList>
            <person name="Goeker M."/>
        </authorList>
    </citation>
    <scope>NUCLEOTIDE SEQUENCE [LARGE SCALE GENOMIC DNA]</scope>
    <source>
        <strain evidence="18 19">DSM 43850</strain>
    </source>
</reference>
<dbReference type="PROSITE" id="PS50109">
    <property type="entry name" value="HIS_KIN"/>
    <property type="match status" value="1"/>
</dbReference>
<evidence type="ECO:0000256" key="8">
    <source>
        <dbReference type="ARBA" id="ARBA00022679"/>
    </source>
</evidence>
<dbReference type="SUPFAM" id="SSF55874">
    <property type="entry name" value="ATPase domain of HSP90 chaperone/DNA topoisomerase II/histidine kinase"/>
    <property type="match status" value="1"/>
</dbReference>
<evidence type="ECO:0000256" key="11">
    <source>
        <dbReference type="ARBA" id="ARBA00023004"/>
    </source>
</evidence>
<dbReference type="InterPro" id="IPR005467">
    <property type="entry name" value="His_kinase_dom"/>
</dbReference>
<evidence type="ECO:0000256" key="6">
    <source>
        <dbReference type="ARBA" id="ARBA00022485"/>
    </source>
</evidence>
<keyword evidence="10 18" id="KW-0418">Kinase</keyword>
<dbReference type="Gene3D" id="3.30.565.10">
    <property type="entry name" value="Histidine kinase-like ATPase, C-terminal domain"/>
    <property type="match status" value="1"/>
</dbReference>
<proteinExistence type="predicted"/>
<protein>
    <recommendedName>
        <fullName evidence="5">Oxygen sensor histidine kinase NreB</fullName>
        <ecNumber evidence="4">2.7.13.3</ecNumber>
    </recommendedName>
    <alternativeName>
        <fullName evidence="15">Nitrogen regulation protein B</fullName>
    </alternativeName>
</protein>
<dbReference type="InterPro" id="IPR011712">
    <property type="entry name" value="Sig_transdc_His_kin_sub3_dim/P"/>
</dbReference>
<dbReference type="InterPro" id="IPR036890">
    <property type="entry name" value="HATPase_C_sf"/>
</dbReference>
<keyword evidence="12" id="KW-0902">Two-component regulatory system</keyword>
<evidence type="ECO:0000256" key="14">
    <source>
        <dbReference type="ARBA" id="ARBA00024827"/>
    </source>
</evidence>
<evidence type="ECO:0000256" key="5">
    <source>
        <dbReference type="ARBA" id="ARBA00017322"/>
    </source>
</evidence>
<comment type="catalytic activity">
    <reaction evidence="1">
        <text>ATP + protein L-histidine = ADP + protein N-phospho-L-histidine.</text>
        <dbReference type="EC" id="2.7.13.3"/>
    </reaction>
</comment>
<organism evidence="18 19">
    <name type="scientific">Kutzneria viridogrisea</name>
    <dbReference type="NCBI Taxonomy" id="47990"/>
    <lineage>
        <taxon>Bacteria</taxon>
        <taxon>Bacillati</taxon>
        <taxon>Actinomycetota</taxon>
        <taxon>Actinomycetes</taxon>
        <taxon>Pseudonocardiales</taxon>
        <taxon>Pseudonocardiaceae</taxon>
        <taxon>Kutzneria</taxon>
    </lineage>
</organism>
<comment type="function">
    <text evidence="14">Member of the two-component regulatory system NreB/NreC involved in the control of dissimilatory nitrate/nitrite reduction in response to oxygen. NreB functions as a direct oxygen sensor histidine kinase which is autophosphorylated, in the absence of oxygen, probably at the conserved histidine residue, and transfers its phosphate group probably to a conserved aspartate residue of NreC. NreB/NreC activates the expression of the nitrate (narGHJI) and nitrite (nir) reductase operons, as well as the putative nitrate transporter gene narT.</text>
</comment>
<evidence type="ECO:0000256" key="2">
    <source>
        <dbReference type="ARBA" id="ARBA00001966"/>
    </source>
</evidence>
<keyword evidence="6" id="KW-0004">4Fe-4S</keyword>
<feature type="transmembrane region" description="Helical" evidence="16">
    <location>
        <begin position="120"/>
        <end position="140"/>
    </location>
</feature>
<evidence type="ECO:0000256" key="9">
    <source>
        <dbReference type="ARBA" id="ARBA00022723"/>
    </source>
</evidence>
<dbReference type="Proteomes" id="UP000517916">
    <property type="component" value="Unassembled WGS sequence"/>
</dbReference>
<evidence type="ECO:0000259" key="17">
    <source>
        <dbReference type="PROSITE" id="PS50109"/>
    </source>
</evidence>
<accession>A0ABR6BGP7</accession>
<keyword evidence="19" id="KW-1185">Reference proteome</keyword>
<dbReference type="Gene3D" id="1.20.5.1930">
    <property type="match status" value="1"/>
</dbReference>
<keyword evidence="16" id="KW-1133">Transmembrane helix</keyword>
<comment type="cofactor">
    <cofactor evidence="2">
        <name>[4Fe-4S] cluster</name>
        <dbReference type="ChEBI" id="CHEBI:49883"/>
    </cofactor>
</comment>
<comment type="caution">
    <text evidence="18">The sequence shown here is derived from an EMBL/GenBank/DDBJ whole genome shotgun (WGS) entry which is preliminary data.</text>
</comment>
<dbReference type="Pfam" id="PF07730">
    <property type="entry name" value="HisKA_3"/>
    <property type="match status" value="1"/>
</dbReference>
<keyword evidence="11" id="KW-0408">Iron</keyword>
<dbReference type="PIRSF" id="PIRSF037434">
    <property type="entry name" value="STHK_ChrS"/>
    <property type="match status" value="1"/>
</dbReference>
<feature type="transmembrane region" description="Helical" evidence="16">
    <location>
        <begin position="60"/>
        <end position="90"/>
    </location>
</feature>
<dbReference type="InterPro" id="IPR017205">
    <property type="entry name" value="Sig_transdc_His_kinase_ChrS"/>
</dbReference>
<dbReference type="PANTHER" id="PTHR24421:SF62">
    <property type="entry name" value="SENSORY TRANSDUCTION HISTIDINE KINASE"/>
    <property type="match status" value="1"/>
</dbReference>
<evidence type="ECO:0000256" key="1">
    <source>
        <dbReference type="ARBA" id="ARBA00000085"/>
    </source>
</evidence>
<dbReference type="InterPro" id="IPR004358">
    <property type="entry name" value="Sig_transdc_His_kin-like_C"/>
</dbReference>
<dbReference type="EMBL" id="JACJID010000002">
    <property type="protein sequence ID" value="MBA8926057.1"/>
    <property type="molecule type" value="Genomic_DNA"/>
</dbReference>
<comment type="subcellular location">
    <subcellularLocation>
        <location evidence="3">Cytoplasm</location>
    </subcellularLocation>
</comment>
<dbReference type="CDD" id="cd16917">
    <property type="entry name" value="HATPase_UhpB-NarQ-NarX-like"/>
    <property type="match status" value="1"/>
</dbReference>
<evidence type="ECO:0000256" key="7">
    <source>
        <dbReference type="ARBA" id="ARBA00022490"/>
    </source>
</evidence>
<dbReference type="EC" id="2.7.13.3" evidence="4"/>
<evidence type="ECO:0000256" key="16">
    <source>
        <dbReference type="SAM" id="Phobius"/>
    </source>
</evidence>
<evidence type="ECO:0000313" key="19">
    <source>
        <dbReference type="Proteomes" id="UP000517916"/>
    </source>
</evidence>
<keyword evidence="16" id="KW-0812">Transmembrane</keyword>
<evidence type="ECO:0000256" key="3">
    <source>
        <dbReference type="ARBA" id="ARBA00004496"/>
    </source>
</evidence>
<keyword evidence="13" id="KW-0411">Iron-sulfur</keyword>
<dbReference type="Pfam" id="PF02518">
    <property type="entry name" value="HATPase_c"/>
    <property type="match status" value="1"/>
</dbReference>
<keyword evidence="9" id="KW-0479">Metal-binding</keyword>
<dbReference type="RefSeq" id="WP_025360618.1">
    <property type="nucleotide sequence ID" value="NZ_BAAABQ010000009.1"/>
</dbReference>
<dbReference type="InterPro" id="IPR003594">
    <property type="entry name" value="HATPase_dom"/>
</dbReference>
<dbReference type="InterPro" id="IPR050482">
    <property type="entry name" value="Sensor_HK_TwoCompSys"/>
</dbReference>
<evidence type="ECO:0000256" key="13">
    <source>
        <dbReference type="ARBA" id="ARBA00023014"/>
    </source>
</evidence>
<evidence type="ECO:0000256" key="10">
    <source>
        <dbReference type="ARBA" id="ARBA00022777"/>
    </source>
</evidence>
<feature type="transmembrane region" description="Helical" evidence="16">
    <location>
        <begin position="97"/>
        <end position="114"/>
    </location>
</feature>
<name>A0ABR6BGP7_9PSEU</name>
<dbReference type="PRINTS" id="PR00344">
    <property type="entry name" value="BCTRLSENSOR"/>
</dbReference>
<sequence length="349" mass="36551">MRTSSFALVLLRRSLHVLFFVLLAVGVRSVPTAVCAAVLLAWYLVGVLLARRTRQRAVAVWWLLVLTAGWVGLVLLSADFVWVAFALMLLHLQMLPMRLAVTAMVGLTAVAAFVGGQRGFAGVLGPVIGAGIATVMTIVYKGLRDESEANAALTAELAVAAERERMAREIHDTVAQGLSSIVLLLQSANAGEHLDTALGTARDSLEQARRVVRAMTPAELDGRPLADALRRLATAQRAEFLVDGDPVPLATQVEVTLLRVAQGGLANVRAHAAADRVRVTLTYQPGAVSLDVVDDGRGFDPARPPGSAPTSGTGVGLSAMRARLAEVGGQLVVESAPGGGTALGARIPT</sequence>
<evidence type="ECO:0000256" key="15">
    <source>
        <dbReference type="ARBA" id="ARBA00030800"/>
    </source>
</evidence>